<dbReference type="GO" id="GO:0004113">
    <property type="term" value="F:2',3'-cyclic-nucleotide 3'-phosphodiesterase activity"/>
    <property type="evidence" value="ECO:0007669"/>
    <property type="project" value="TreeGrafter"/>
</dbReference>
<feature type="binding site" evidence="7">
    <location>
        <position position="176"/>
    </location>
    <ligand>
        <name>Fe cation</name>
        <dbReference type="ChEBI" id="CHEBI:24875"/>
        <label>2</label>
    </ligand>
</feature>
<accession>A0AA35CIX2</accession>
<dbReference type="NCBIfam" id="TIGR00282">
    <property type="entry name" value="TIGR00282 family metallophosphoesterase"/>
    <property type="match status" value="1"/>
</dbReference>
<keyword evidence="4" id="KW-0408">Iron</keyword>
<comment type="cofactor">
    <cofactor evidence="1">
        <name>Fe(3+)</name>
        <dbReference type="ChEBI" id="CHEBI:29034"/>
    </cofactor>
</comment>
<keyword evidence="2 7" id="KW-0479">Metal-binding</keyword>
<dbReference type="Gene3D" id="3.60.21.10">
    <property type="match status" value="1"/>
</dbReference>
<proteinExistence type="inferred from homology"/>
<dbReference type="InterPro" id="IPR029052">
    <property type="entry name" value="Metallo-depent_PP-like"/>
</dbReference>
<comment type="similarity">
    <text evidence="5">Belongs to the YmdB-like family.</text>
</comment>
<feature type="binding site" evidence="7">
    <location>
        <position position="8"/>
    </location>
    <ligand>
        <name>Fe cation</name>
        <dbReference type="ChEBI" id="CHEBI:24875"/>
        <label>1</label>
    </ligand>
</feature>
<evidence type="ECO:0000256" key="5">
    <source>
        <dbReference type="ARBA" id="ARBA00061401"/>
    </source>
</evidence>
<dbReference type="InterPro" id="IPR005235">
    <property type="entry name" value="YmdB-like"/>
</dbReference>
<feature type="binding site" evidence="7">
    <location>
        <position position="178"/>
    </location>
    <ligand>
        <name>Fe cation</name>
        <dbReference type="ChEBI" id="CHEBI:24875"/>
        <label>1</label>
    </ligand>
</feature>
<evidence type="ECO:0000256" key="4">
    <source>
        <dbReference type="ARBA" id="ARBA00023004"/>
    </source>
</evidence>
<evidence type="ECO:0000313" key="9">
    <source>
        <dbReference type="Proteomes" id="UP001163687"/>
    </source>
</evidence>
<dbReference type="GO" id="GO:0046872">
    <property type="term" value="F:metal ion binding"/>
    <property type="evidence" value="ECO:0007669"/>
    <property type="project" value="UniProtKB-KW"/>
</dbReference>
<evidence type="ECO:0000256" key="3">
    <source>
        <dbReference type="ARBA" id="ARBA00022801"/>
    </source>
</evidence>
<dbReference type="FunFam" id="3.60.21.10:FF:000016">
    <property type="entry name" value="Putative metallophosphoesterase"/>
    <property type="match status" value="1"/>
</dbReference>
<dbReference type="Proteomes" id="UP001163687">
    <property type="component" value="Chromosome"/>
</dbReference>
<dbReference type="AlphaFoldDB" id="A0AA35CIX2"/>
<evidence type="ECO:0000256" key="2">
    <source>
        <dbReference type="ARBA" id="ARBA00022723"/>
    </source>
</evidence>
<sequence>MNILFFGDVVGKAGRQFLARRLGPLRREHGADLVVVNGENAAAGAGITPAVTQELLRLGVDVVTLGNHAWDRRDIQTYIDSEPRLLRPLNLPAGTPGFGSAVVNTAAGRAAVVCLHGRVFFPFHPDDPFRVVQSEVERLREITPVIVVDFHGEATSEKAALGYFLDGKVSAVVGTHTHVQTADERILPGGTAYITDVGMCGPQHSVIGMDVEQALQRFLTQLPVRLEVARGPAVLSAVVITVDPGTGKALGIRRILEHEQPDDPDNSD</sequence>
<name>A0AA35CIX2_9FIRM</name>
<reference evidence="8" key="1">
    <citation type="submission" date="2022-03" db="EMBL/GenBank/DDBJ databases">
        <title>Complete genome sequence of Caldinitratiruptor microaerophilus.</title>
        <authorList>
            <person name="Mukaiyama R."/>
            <person name="Nishiyama T."/>
            <person name="Ueda K."/>
        </authorList>
    </citation>
    <scope>NUCLEOTIDE SEQUENCE</scope>
    <source>
        <strain evidence="8">JCM 16183</strain>
    </source>
</reference>
<feature type="binding site" evidence="7">
    <location>
        <position position="40"/>
    </location>
    <ligand>
        <name>Fe cation</name>
        <dbReference type="ChEBI" id="CHEBI:24875"/>
        <label>1</label>
    </ligand>
</feature>
<feature type="binding site" evidence="7">
    <location>
        <position position="39"/>
    </location>
    <ligand>
        <name>Fe cation</name>
        <dbReference type="ChEBI" id="CHEBI:24875"/>
        <label>1</label>
    </ligand>
</feature>
<keyword evidence="3" id="KW-0378">Hydrolase</keyword>
<dbReference type="SUPFAM" id="SSF56300">
    <property type="entry name" value="Metallo-dependent phosphatases"/>
    <property type="match status" value="1"/>
</dbReference>
<protein>
    <submittedName>
        <fullName evidence="8">2',3'-cyclic-nucleotide 2'-phosphodiesterase</fullName>
    </submittedName>
</protein>
<dbReference type="EMBL" id="AP025628">
    <property type="protein sequence ID" value="BDG59987.1"/>
    <property type="molecule type" value="Genomic_DNA"/>
</dbReference>
<evidence type="ECO:0000256" key="1">
    <source>
        <dbReference type="ARBA" id="ARBA00001965"/>
    </source>
</evidence>
<evidence type="ECO:0000313" key="8">
    <source>
        <dbReference type="EMBL" id="BDG59987.1"/>
    </source>
</evidence>
<dbReference type="CDD" id="cd07382">
    <property type="entry name" value="MPP_DR1281"/>
    <property type="match status" value="1"/>
</dbReference>
<dbReference type="RefSeq" id="WP_264844061.1">
    <property type="nucleotide sequence ID" value="NZ_AP025628.1"/>
</dbReference>
<organism evidence="8 9">
    <name type="scientific">Caldinitratiruptor microaerophilus</name>
    <dbReference type="NCBI Taxonomy" id="671077"/>
    <lineage>
        <taxon>Bacteria</taxon>
        <taxon>Bacillati</taxon>
        <taxon>Bacillota</taxon>
        <taxon>Clostridia</taxon>
        <taxon>Eubacteriales</taxon>
        <taxon>Symbiobacteriaceae</taxon>
        <taxon>Caldinitratiruptor</taxon>
    </lineage>
</organism>
<dbReference type="PANTHER" id="PTHR36303">
    <property type="entry name" value="2',3'-CYCLIC-NUCLEOTIDE 2'-PHOSPHODIESTERASE"/>
    <property type="match status" value="1"/>
</dbReference>
<feature type="binding site" evidence="7">
    <location>
        <position position="39"/>
    </location>
    <ligand>
        <name>Fe cation</name>
        <dbReference type="ChEBI" id="CHEBI:24875"/>
        <label>2</label>
    </ligand>
</feature>
<keyword evidence="9" id="KW-1185">Reference proteome</keyword>
<dbReference type="Pfam" id="PF13277">
    <property type="entry name" value="YmdB"/>
    <property type="match status" value="1"/>
</dbReference>
<evidence type="ECO:0000256" key="6">
    <source>
        <dbReference type="PIRSR" id="PIRSR004789-50"/>
    </source>
</evidence>
<gene>
    <name evidence="8" type="ORF">caldi_10770</name>
</gene>
<feature type="active site" description="Proton donor" evidence="6">
    <location>
        <position position="68"/>
    </location>
</feature>
<dbReference type="KEGG" id="cmic:caldi_10770"/>
<dbReference type="PIRSF" id="PIRSF004789">
    <property type="entry name" value="DR1281"/>
    <property type="match status" value="1"/>
</dbReference>
<dbReference type="PANTHER" id="PTHR36303:SF1">
    <property type="entry name" value="2',3'-CYCLIC-NUCLEOTIDE 2'-PHOSPHODIESTERASE"/>
    <property type="match status" value="1"/>
</dbReference>
<evidence type="ECO:0000256" key="7">
    <source>
        <dbReference type="PIRSR" id="PIRSR004789-51"/>
    </source>
</evidence>
<feature type="binding site" evidence="7">
    <location>
        <position position="151"/>
    </location>
    <ligand>
        <name>Fe cation</name>
        <dbReference type="ChEBI" id="CHEBI:24875"/>
        <label>2</label>
    </ligand>
</feature>
<feature type="binding site" evidence="7">
    <location>
        <position position="67"/>
    </location>
    <ligand>
        <name>Fe cation</name>
        <dbReference type="ChEBI" id="CHEBI:24875"/>
        <label>2</label>
    </ligand>
</feature>